<dbReference type="NCBIfam" id="NF041748">
    <property type="entry name" value="Drt3b"/>
    <property type="match status" value="1"/>
</dbReference>
<dbReference type="OrthoDB" id="9780724at2"/>
<dbReference type="EMBL" id="CP043617">
    <property type="protein sequence ID" value="QFR49379.1"/>
    <property type="molecule type" value="Genomic_DNA"/>
</dbReference>
<keyword evidence="3" id="KW-1185">Reference proteome</keyword>
<dbReference type="GO" id="GO:0003964">
    <property type="term" value="F:RNA-directed DNA polymerase activity"/>
    <property type="evidence" value="ECO:0007669"/>
    <property type="project" value="UniProtKB-KW"/>
</dbReference>
<dbReference type="Pfam" id="PF00078">
    <property type="entry name" value="RVT_1"/>
    <property type="match status" value="1"/>
</dbReference>
<dbReference type="AlphaFoldDB" id="A0A5P8P120"/>
<dbReference type="Proteomes" id="UP000326944">
    <property type="component" value="Chromosome"/>
</dbReference>
<keyword evidence="2" id="KW-0548">Nucleotidyltransferase</keyword>
<accession>A0A5P8P120</accession>
<feature type="domain" description="Reverse transcriptase" evidence="1">
    <location>
        <begin position="134"/>
        <end position="374"/>
    </location>
</feature>
<keyword evidence="2" id="KW-0695">RNA-directed DNA polymerase</keyword>
<dbReference type="InterPro" id="IPR000477">
    <property type="entry name" value="RT_dom"/>
</dbReference>
<evidence type="ECO:0000313" key="2">
    <source>
        <dbReference type="EMBL" id="QFR49379.1"/>
    </source>
</evidence>
<organism evidence="2 3">
    <name type="scientific">Sulfurimonas lithotrophica</name>
    <dbReference type="NCBI Taxonomy" id="2590022"/>
    <lineage>
        <taxon>Bacteria</taxon>
        <taxon>Pseudomonadati</taxon>
        <taxon>Campylobacterota</taxon>
        <taxon>Epsilonproteobacteria</taxon>
        <taxon>Campylobacterales</taxon>
        <taxon>Sulfurimonadaceae</taxon>
        <taxon>Sulfurimonas</taxon>
    </lineage>
</organism>
<proteinExistence type="predicted"/>
<evidence type="ECO:0000259" key="1">
    <source>
        <dbReference type="PROSITE" id="PS50878"/>
    </source>
</evidence>
<gene>
    <name evidence="2" type="ORF">FJR48_06425</name>
</gene>
<dbReference type="KEGG" id="sulg:FJR48_06425"/>
<evidence type="ECO:0000313" key="3">
    <source>
        <dbReference type="Proteomes" id="UP000326944"/>
    </source>
</evidence>
<dbReference type="PROSITE" id="PS50878">
    <property type="entry name" value="RT_POL"/>
    <property type="match status" value="1"/>
</dbReference>
<reference evidence="2 3" key="1">
    <citation type="submission" date="2019-09" db="EMBL/GenBank/DDBJ databases">
        <title>Sulfurimonas gotlandica sp. nov., a chemoautotrophic and psychrotolerant epsilonproteobacterium isolated from a pelagic redoxcline, and an emended description of the genus Sulfurimonas.</title>
        <authorList>
            <person name="Wang S."/>
            <person name="Jiang L."/>
            <person name="Shao S."/>
        </authorList>
    </citation>
    <scope>NUCLEOTIDE SEQUENCE [LARGE SCALE GENOMIC DNA]</scope>
    <source>
        <strain evidence="2 3">GYSZ_1</strain>
    </source>
</reference>
<protein>
    <submittedName>
        <fullName evidence="2">RNA-directed DNA polymerase</fullName>
    </submittedName>
</protein>
<dbReference type="CDD" id="cd01646">
    <property type="entry name" value="RT_Bac_retron_I"/>
    <property type="match status" value="1"/>
</dbReference>
<sequence>MSRKFRKKQKITYLKERAVLSDTLPYETPAIFSNRYFYRFLVNNKVEIKNNEIIFDNSVTDVKEVLELLFNVKVDNNKASFENHERTIPFTFKIAHKKNDFRNLSLIHPLNQLMIVNFYSTYKESIKYFSNESEFSIRRPFKIAKNRYMNNYLKKRKNTKLAHNKIEIHDNEEEHLKSFFTYKKYSNIHRFFESYEYQRCEKKFDKLYKFDINKCFDSIYTHTIAWALLNKEIVKDNLNTKLDATFAGKFDKLMQNMNYGETNGILIGAEISRIFAELILQSIDKKVKSNLETKSCLHKTHYEIFRYVDDYFVFYDDERVKNIVTETFKHELKEYNLYVSDTKTIEFVKPIITDLTIAKTKITELINENFSYVIKDNATEDEKQWSVSLNSKDVITKFKMIIKETNIEYKDILNYSIATIEKRYLKIISKLENSENQLLYTDMFVAYTMQLLNFLFFIYSVSPRVTSTIKIVSLISKLIQFIKDSKAHNRIFKNYQIELIYKKMYDETFQILKKNKLKEYTQNETLYLLLILNEIGKDYRLESNFLDSYFFDDGIELNYFVIVSLLYYIKNISRYANIKTKLLECIENKFKSYNKDNLRKNTELTLLLMDLMTCPYVDTQDKNRFLSLNDVTDPATQNKIVVFSLKQKYWFVKWQDFNLAEEIELKKSQEVYS</sequence>
<keyword evidence="2" id="KW-0808">Transferase</keyword>
<name>A0A5P8P120_9BACT</name>
<dbReference type="RefSeq" id="WP_152307322.1">
    <property type="nucleotide sequence ID" value="NZ_CP043617.1"/>
</dbReference>